<evidence type="ECO:0000313" key="2">
    <source>
        <dbReference type="Proteomes" id="UP000243096"/>
    </source>
</evidence>
<evidence type="ECO:0000313" key="1">
    <source>
        <dbReference type="EMBL" id="PPB83664.1"/>
    </source>
</evidence>
<gene>
    <name evidence="1" type="ORF">B0O95_10655</name>
</gene>
<proteinExistence type="predicted"/>
<keyword evidence="2" id="KW-1185">Reference proteome</keyword>
<comment type="caution">
    <text evidence="1">The sequence shown here is derived from an EMBL/GenBank/DDBJ whole genome shotgun (WGS) entry which is preliminary data.</text>
</comment>
<name>A0A2P5KAD8_9BURK</name>
<organism evidence="1 2">
    <name type="scientific">Mycetohabitans endofungorum</name>
    <dbReference type="NCBI Taxonomy" id="417203"/>
    <lineage>
        <taxon>Bacteria</taxon>
        <taxon>Pseudomonadati</taxon>
        <taxon>Pseudomonadota</taxon>
        <taxon>Betaproteobacteria</taxon>
        <taxon>Burkholderiales</taxon>
        <taxon>Burkholderiaceae</taxon>
        <taxon>Mycetohabitans</taxon>
    </lineage>
</organism>
<sequence>MRWRGLESVALIKLTRTLMQRMDKQGPNADIFRYGLHPAYRVLQQGCAKFDALGSSIDCKPSQYHYRNRVQHIATNRASGLLM</sequence>
<dbReference type="Proteomes" id="UP000243096">
    <property type="component" value="Unassembled WGS sequence"/>
</dbReference>
<dbReference type="AlphaFoldDB" id="A0A2P5KAD8"/>
<accession>A0A2P5KAD8</accession>
<reference evidence="1 2" key="1">
    <citation type="submission" date="2018-01" db="EMBL/GenBank/DDBJ databases">
        <title>Genomic Encyclopedia of Type Strains, Phase III (KMG-III): the genomes of soil and plant-associated and newly described type strains.</title>
        <authorList>
            <person name="Whitman W."/>
        </authorList>
    </citation>
    <scope>NUCLEOTIDE SEQUENCE [LARGE SCALE GENOMIC DNA]</scope>
    <source>
        <strain evidence="1 2">HKI456</strain>
    </source>
</reference>
<dbReference type="EMBL" id="PRDW01000006">
    <property type="protein sequence ID" value="PPB83664.1"/>
    <property type="molecule type" value="Genomic_DNA"/>
</dbReference>
<protein>
    <submittedName>
        <fullName evidence="1">Uncharacterized protein</fullName>
    </submittedName>
</protein>